<dbReference type="EMBL" id="JBHSIU010000013">
    <property type="protein sequence ID" value="MFC4998857.1"/>
    <property type="molecule type" value="Genomic_DNA"/>
</dbReference>
<keyword evidence="1" id="KW-1133">Transmembrane helix</keyword>
<accession>A0ABV9VR59</accession>
<evidence type="ECO:0000313" key="2">
    <source>
        <dbReference type="EMBL" id="MFC4998857.1"/>
    </source>
</evidence>
<feature type="transmembrane region" description="Helical" evidence="1">
    <location>
        <begin position="42"/>
        <end position="64"/>
    </location>
</feature>
<dbReference type="RefSeq" id="WP_380115109.1">
    <property type="nucleotide sequence ID" value="NZ_JBHSIU010000013.1"/>
</dbReference>
<proteinExistence type="predicted"/>
<gene>
    <name evidence="2" type="ORF">ACFPIJ_13550</name>
</gene>
<reference evidence="3" key="1">
    <citation type="journal article" date="2019" name="Int. J. Syst. Evol. Microbiol.">
        <title>The Global Catalogue of Microorganisms (GCM) 10K type strain sequencing project: providing services to taxonomists for standard genome sequencing and annotation.</title>
        <authorList>
            <consortium name="The Broad Institute Genomics Platform"/>
            <consortium name="The Broad Institute Genome Sequencing Center for Infectious Disease"/>
            <person name="Wu L."/>
            <person name="Ma J."/>
        </authorList>
    </citation>
    <scope>NUCLEOTIDE SEQUENCE [LARGE SCALE GENOMIC DNA]</scope>
    <source>
        <strain evidence="3">CGMCC 4.7152</strain>
    </source>
</reference>
<sequence length="296" mass="30302">MDDTLIRNALQSYVSDGPPMTVHSAGVLAAGRRARRRRRLHVAAGSAAGLTALAGVLVLALGLLPGQAAGPALPAGPSWAALDPSPFCTAASPSSPTTAPSSTVNEKNGHVIVWPTEPTDHAAARLSCYLLSEVPRRLPGVTFFRDQRSPEATVPLQVFHSTAGVPSFTSSAVVADGRGVGTIGFGSLPAYETPADATAGCHAPACTVRTGPHGELVTVVIGGSLKRGKVQLVNVRAYLGQTITFASATNADTGTGPAAQGQVSVVERLPMGRPDLPLSIDALVDIITAPELTLFP</sequence>
<keyword evidence="3" id="KW-1185">Reference proteome</keyword>
<comment type="caution">
    <text evidence="2">The sequence shown here is derived from an EMBL/GenBank/DDBJ whole genome shotgun (WGS) entry which is preliminary data.</text>
</comment>
<organism evidence="2 3">
    <name type="scientific">Dactylosporangium cerinum</name>
    <dbReference type="NCBI Taxonomy" id="1434730"/>
    <lineage>
        <taxon>Bacteria</taxon>
        <taxon>Bacillati</taxon>
        <taxon>Actinomycetota</taxon>
        <taxon>Actinomycetes</taxon>
        <taxon>Micromonosporales</taxon>
        <taxon>Micromonosporaceae</taxon>
        <taxon>Dactylosporangium</taxon>
    </lineage>
</organism>
<evidence type="ECO:0008006" key="4">
    <source>
        <dbReference type="Google" id="ProtNLM"/>
    </source>
</evidence>
<name>A0ABV9VR59_9ACTN</name>
<evidence type="ECO:0000256" key="1">
    <source>
        <dbReference type="SAM" id="Phobius"/>
    </source>
</evidence>
<protein>
    <recommendedName>
        <fullName evidence="4">Secreted protein</fullName>
    </recommendedName>
</protein>
<keyword evidence="1" id="KW-0472">Membrane</keyword>
<dbReference type="Proteomes" id="UP001595912">
    <property type="component" value="Unassembled WGS sequence"/>
</dbReference>
<evidence type="ECO:0000313" key="3">
    <source>
        <dbReference type="Proteomes" id="UP001595912"/>
    </source>
</evidence>
<keyword evidence="1" id="KW-0812">Transmembrane</keyword>